<dbReference type="SUPFAM" id="SSF49879">
    <property type="entry name" value="SMAD/FHA domain"/>
    <property type="match status" value="1"/>
</dbReference>
<feature type="region of interest" description="Disordered" evidence="3">
    <location>
        <begin position="111"/>
        <end position="159"/>
    </location>
</feature>
<protein>
    <recommendedName>
        <fullName evidence="4">FHA domain-containing protein</fullName>
    </recommendedName>
</protein>
<dbReference type="InterPro" id="IPR042287">
    <property type="entry name" value="FhaA_N_sf"/>
</dbReference>
<dbReference type="PROSITE" id="PS50889">
    <property type="entry name" value="S4"/>
    <property type="match status" value="1"/>
</dbReference>
<dbReference type="GO" id="GO:0003723">
    <property type="term" value="F:RNA binding"/>
    <property type="evidence" value="ECO:0007669"/>
    <property type="project" value="UniProtKB-KW"/>
</dbReference>
<gene>
    <name evidence="5" type="ORF">HDA30_001800</name>
</gene>
<keyword evidence="1" id="KW-0597">Phosphoprotein</keyword>
<evidence type="ECO:0000313" key="5">
    <source>
        <dbReference type="EMBL" id="MBB4736292.1"/>
    </source>
</evidence>
<dbReference type="PANTHER" id="PTHR23308">
    <property type="entry name" value="NUCLEAR INHIBITOR OF PROTEIN PHOSPHATASE-1"/>
    <property type="match status" value="1"/>
</dbReference>
<dbReference type="InterPro" id="IPR008984">
    <property type="entry name" value="SMAD_FHA_dom_sf"/>
</dbReference>
<dbReference type="Pfam" id="PF00498">
    <property type="entry name" value="FHA"/>
    <property type="match status" value="1"/>
</dbReference>
<feature type="domain" description="FHA" evidence="4">
    <location>
        <begin position="181"/>
        <end position="231"/>
    </location>
</feature>
<dbReference type="PROSITE" id="PS50006">
    <property type="entry name" value="FHA_DOMAIN"/>
    <property type="match status" value="1"/>
</dbReference>
<evidence type="ECO:0000256" key="3">
    <source>
        <dbReference type="SAM" id="MobiDB-lite"/>
    </source>
</evidence>
<dbReference type="Gene3D" id="2.60.200.20">
    <property type="match status" value="1"/>
</dbReference>
<keyword evidence="2" id="KW-0694">RNA-binding</keyword>
<comment type="caution">
    <text evidence="5">The sequence shown here is derived from an EMBL/GenBank/DDBJ whole genome shotgun (WGS) entry which is preliminary data.</text>
</comment>
<accession>A0A7W7M437</accession>
<evidence type="ECO:0000256" key="2">
    <source>
        <dbReference type="PROSITE-ProRule" id="PRU00182"/>
    </source>
</evidence>
<name>A0A7W7M437_9MICC</name>
<organism evidence="5 6">
    <name type="scientific">Micrococcus cohnii</name>
    <dbReference type="NCBI Taxonomy" id="993416"/>
    <lineage>
        <taxon>Bacteria</taxon>
        <taxon>Bacillati</taxon>
        <taxon>Actinomycetota</taxon>
        <taxon>Actinomycetes</taxon>
        <taxon>Micrococcales</taxon>
        <taxon>Micrococcaceae</taxon>
        <taxon>Micrococcus</taxon>
    </lineage>
</organism>
<proteinExistence type="predicted"/>
<dbReference type="RefSeq" id="WP_184241903.1">
    <property type="nucleotide sequence ID" value="NZ_JACHNA010000001.1"/>
</dbReference>
<dbReference type="InterPro" id="IPR000253">
    <property type="entry name" value="FHA_dom"/>
</dbReference>
<reference evidence="5 6" key="1">
    <citation type="submission" date="2020-08" db="EMBL/GenBank/DDBJ databases">
        <title>Sequencing the genomes of 1000 actinobacteria strains.</title>
        <authorList>
            <person name="Klenk H.-P."/>
        </authorList>
    </citation>
    <scope>NUCLEOTIDE SEQUENCE [LARGE SCALE GENOMIC DNA]</scope>
    <source>
        <strain evidence="5 6">DSM 23974</strain>
    </source>
</reference>
<dbReference type="Pfam" id="PF12401">
    <property type="entry name" value="FhaA_N"/>
    <property type="match status" value="1"/>
</dbReference>
<dbReference type="EMBL" id="JACHNA010000001">
    <property type="protein sequence ID" value="MBB4736292.1"/>
    <property type="molecule type" value="Genomic_DNA"/>
</dbReference>
<dbReference type="CDD" id="cd00060">
    <property type="entry name" value="FHA"/>
    <property type="match status" value="1"/>
</dbReference>
<evidence type="ECO:0000259" key="4">
    <source>
        <dbReference type="PROSITE" id="PS50006"/>
    </source>
</evidence>
<dbReference type="Proteomes" id="UP000540191">
    <property type="component" value="Unassembled WGS sequence"/>
</dbReference>
<dbReference type="AlphaFoldDB" id="A0A7W7M437"/>
<keyword evidence="6" id="KW-1185">Reference proteome</keyword>
<evidence type="ECO:0000256" key="1">
    <source>
        <dbReference type="ARBA" id="ARBA00022553"/>
    </source>
</evidence>
<evidence type="ECO:0000313" key="6">
    <source>
        <dbReference type="Proteomes" id="UP000540191"/>
    </source>
</evidence>
<dbReference type="SMART" id="SM00240">
    <property type="entry name" value="FHA"/>
    <property type="match status" value="1"/>
</dbReference>
<sequence length="263" mass="28447">MGLLDNLERGLEKAVRSAFSVGGSQAVKPVEIATALRQAMDDESVSVTEGRMLARNSFTVHVSPDDFARARAWGSALAQQLCDEVIRYADSQDYTLAGTVRVAFHEDDEVHPGRVEVEPEFDDGSAPSRTQPHQPLAPEAHTDPDIPAPAPAAGSHAVRREEPVPGLLIEGVMHALHDADTVVGRSHERADLVLADSSVSREHVRLERDADLVRLVDLGSRNGVRVNGQRVNGTFALQDGDEITLGQSTMLYRADHARTGSRA</sequence>
<dbReference type="InterPro" id="IPR022128">
    <property type="entry name" value="FhaA_N"/>
</dbReference>
<dbReference type="InterPro" id="IPR050923">
    <property type="entry name" value="Cell_Proc_Reg/RNA_Proc"/>
</dbReference>
<dbReference type="Gene3D" id="3.30.2320.60">
    <property type="entry name" value="FhaA, phosphopeptide-binding domain (DUF3662)"/>
    <property type="match status" value="1"/>
</dbReference>